<dbReference type="Pfam" id="PF01412">
    <property type="entry name" value="ArfGap"/>
    <property type="match status" value="1"/>
</dbReference>
<dbReference type="Gene3D" id="1.20.1270.60">
    <property type="entry name" value="Arfaptin homology (AH) domain/BAR domain"/>
    <property type="match status" value="1"/>
</dbReference>
<keyword evidence="10" id="KW-1185">Reference proteome</keyword>
<feature type="repeat" description="ANK" evidence="4">
    <location>
        <begin position="792"/>
        <end position="824"/>
    </location>
</feature>
<feature type="region of interest" description="Disordered" evidence="6">
    <location>
        <begin position="559"/>
        <end position="580"/>
    </location>
</feature>
<reference evidence="9 10" key="1">
    <citation type="submission" date="2023-09" db="EMBL/GenBank/DDBJ databases">
        <title>Genomes of two closely related lineages of the louse Polyplax serrata with different host specificities.</title>
        <authorList>
            <person name="Martinu J."/>
            <person name="Tarabai H."/>
            <person name="Stefka J."/>
            <person name="Hypsa V."/>
        </authorList>
    </citation>
    <scope>NUCLEOTIDE SEQUENCE [LARGE SCALE GENOMIC DNA]</scope>
    <source>
        <strain evidence="9">98ZLc_SE</strain>
    </source>
</reference>
<dbReference type="InterPro" id="IPR038508">
    <property type="entry name" value="ArfGAP_dom_sf"/>
</dbReference>
<dbReference type="Pfam" id="PF16746">
    <property type="entry name" value="BAR_3"/>
    <property type="match status" value="2"/>
</dbReference>
<dbReference type="InterPro" id="IPR036770">
    <property type="entry name" value="Ankyrin_rpt-contain_sf"/>
</dbReference>
<dbReference type="Pfam" id="PF00169">
    <property type="entry name" value="PH"/>
    <property type="match status" value="1"/>
</dbReference>
<evidence type="ECO:0000256" key="1">
    <source>
        <dbReference type="ARBA" id="ARBA00022723"/>
    </source>
</evidence>
<feature type="repeat" description="ANK" evidence="4">
    <location>
        <begin position="759"/>
        <end position="791"/>
    </location>
</feature>
<feature type="compositionally biased region" description="Acidic residues" evidence="6">
    <location>
        <begin position="385"/>
        <end position="396"/>
    </location>
</feature>
<evidence type="ECO:0000256" key="6">
    <source>
        <dbReference type="SAM" id="MobiDB-lite"/>
    </source>
</evidence>
<dbReference type="InterPro" id="IPR004148">
    <property type="entry name" value="BAR_dom"/>
</dbReference>
<dbReference type="EMBL" id="JAWJWF010000050">
    <property type="protein sequence ID" value="KAK6618202.1"/>
    <property type="molecule type" value="Genomic_DNA"/>
</dbReference>
<protein>
    <recommendedName>
        <fullName evidence="11">Arf-GAP with coiled-coil, ANK repeat and PH domain-containing protein 2</fullName>
    </recommendedName>
</protein>
<dbReference type="InterPro" id="IPR001849">
    <property type="entry name" value="PH_domain"/>
</dbReference>
<dbReference type="SMART" id="SM00105">
    <property type="entry name" value="ArfGap"/>
    <property type="match status" value="1"/>
</dbReference>
<evidence type="ECO:0000259" key="7">
    <source>
        <dbReference type="PROSITE" id="PS50003"/>
    </source>
</evidence>
<proteinExistence type="predicted"/>
<dbReference type="SUPFAM" id="SSF50729">
    <property type="entry name" value="PH domain-like"/>
    <property type="match status" value="1"/>
</dbReference>
<dbReference type="InterPro" id="IPR027267">
    <property type="entry name" value="AH/BAR_dom_sf"/>
</dbReference>
<feature type="compositionally biased region" description="Basic and acidic residues" evidence="6">
    <location>
        <begin position="403"/>
        <end position="413"/>
    </location>
</feature>
<dbReference type="Pfam" id="PF12796">
    <property type="entry name" value="Ank_2"/>
    <property type="match status" value="1"/>
</dbReference>
<keyword evidence="1" id="KW-0479">Metal-binding</keyword>
<evidence type="ECO:0000313" key="10">
    <source>
        <dbReference type="Proteomes" id="UP001359485"/>
    </source>
</evidence>
<dbReference type="InterPro" id="IPR011993">
    <property type="entry name" value="PH-like_dom_sf"/>
</dbReference>
<keyword evidence="2 5" id="KW-0863">Zinc-finger</keyword>
<dbReference type="PROSITE" id="PS50297">
    <property type="entry name" value="ANK_REP_REGION"/>
    <property type="match status" value="1"/>
</dbReference>
<evidence type="ECO:0008006" key="11">
    <source>
        <dbReference type="Google" id="ProtNLM"/>
    </source>
</evidence>
<dbReference type="CDD" id="cd08835">
    <property type="entry name" value="ArfGap_ACAP"/>
    <property type="match status" value="1"/>
</dbReference>
<dbReference type="PANTHER" id="PTHR23180">
    <property type="entry name" value="CENTAURIN/ARF"/>
    <property type="match status" value="1"/>
</dbReference>
<dbReference type="InterPro" id="IPR001164">
    <property type="entry name" value="ArfGAP_dom"/>
</dbReference>
<dbReference type="PROSITE" id="PS50088">
    <property type="entry name" value="ANK_REPEAT"/>
    <property type="match status" value="2"/>
</dbReference>
<dbReference type="PRINTS" id="PR00405">
    <property type="entry name" value="REVINTRACTNG"/>
</dbReference>
<dbReference type="SMART" id="SM00233">
    <property type="entry name" value="PH"/>
    <property type="match status" value="1"/>
</dbReference>
<comment type="caution">
    <text evidence="9">The sequence shown here is derived from an EMBL/GenBank/DDBJ whole genome shotgun (WGS) entry which is preliminary data.</text>
</comment>
<dbReference type="SUPFAM" id="SSF48403">
    <property type="entry name" value="Ankyrin repeat"/>
    <property type="match status" value="1"/>
</dbReference>
<feature type="domain" description="PH" evidence="7">
    <location>
        <begin position="278"/>
        <end position="374"/>
    </location>
</feature>
<sequence>MKPIIEFQECLRDSPKFRAVLEAEESNIELLEQKLDKVSIANYIKFDYVKILRGNVSKSCGLMIDMGKTYVVHQNLFASSLWELSSYFKEDPAIVSYFNKLIHSLQEMNKFQTILLDQASRIIMRNLTSFIKNDIKKTKESHVEFEKISSLFDSALSRNSQATKSKPTEMEEAQNLLSATRSCFRHTALDHVCTISITQTKKRHEILGTLLSYMQACSTFFHQGSDLCEDLELFFKKLGDDLNKMTLETSKLEKEMENRHSYVNNCDIDTFGSDTGKSPVMEGYLFKRTSNAFKTWHRRWFVLQDNQLVYRKRSGEDTVTVMEEDLRLCTVKPAQDCERRFCFEVLSPSKCHMLQADSNEMYNAWIMALQKGIGAAIQSLQTDSESNELEDIDGDDTSTSSHSRSESEGSEKLLKKPRIWEQLLKIPGNDFCCDCGHSNPRWASINLGITLCIDCSGVHRSLGVHYSKVRSLTLDAWEPEILKVMAELGNVIVNKVYEADVPDHFVRATPNCVGSVRDSWIRAKYIDRKFVKKLSVMPLSLNPTDSRMSRDTVPLRKWSVRKLRRRPRSSDAKGSRKRKSTSRLCSVEEICDKKNVGSENEDENLRSVTCSNDIPESDRSDCSQDLNKTTPKKIVDICLEAGDKRDVNKSLTDLSLSDKGSERHSAEMSRSCEDLSKSSEVLLFGEDLNKHPIEGSIELPSDEDSTGGEDENEITGEEDISKFHPSLLLYKAAAAHNLPVMCEALGSGADKLWTNAEDFDRNSLHQAIISGSVMACEYLLLNGAKINVQDSEGNTPLHLATELGHTAQVCLLLKHRADQHIKNNKGVEALSIAVENANADIVTLLRLGLLNEEMRDSELGSPDDMFNDVVRDFSQLAYLHPERLVRKNEETK</sequence>
<dbReference type="Gene3D" id="1.25.40.20">
    <property type="entry name" value="Ankyrin repeat-containing domain"/>
    <property type="match status" value="1"/>
</dbReference>
<keyword evidence="3" id="KW-0862">Zinc</keyword>
<dbReference type="InterPro" id="IPR045258">
    <property type="entry name" value="ACAP1/2/3-like"/>
</dbReference>
<dbReference type="PROSITE" id="PS50115">
    <property type="entry name" value="ARFGAP"/>
    <property type="match status" value="1"/>
</dbReference>
<evidence type="ECO:0000256" key="5">
    <source>
        <dbReference type="PROSITE-ProRule" id="PRU00288"/>
    </source>
</evidence>
<gene>
    <name evidence="9" type="ORF">RUM44_002653</name>
</gene>
<dbReference type="SUPFAM" id="SSF57863">
    <property type="entry name" value="ArfGap/RecO-like zinc finger"/>
    <property type="match status" value="1"/>
</dbReference>
<accession>A0ABR1AFE0</accession>
<feature type="region of interest" description="Disordered" evidence="6">
    <location>
        <begin position="602"/>
        <end position="626"/>
    </location>
</feature>
<dbReference type="PANTHER" id="PTHR23180:SF399">
    <property type="entry name" value="BLOWN FUSE, ISOFORM A-RELATED"/>
    <property type="match status" value="1"/>
</dbReference>
<keyword evidence="4" id="KW-0040">ANK repeat</keyword>
<evidence type="ECO:0000313" key="9">
    <source>
        <dbReference type="EMBL" id="KAK6618202.1"/>
    </source>
</evidence>
<dbReference type="InterPro" id="IPR002110">
    <property type="entry name" value="Ankyrin_rpt"/>
</dbReference>
<feature type="region of interest" description="Disordered" evidence="6">
    <location>
        <begin position="384"/>
        <end position="413"/>
    </location>
</feature>
<evidence type="ECO:0000256" key="2">
    <source>
        <dbReference type="ARBA" id="ARBA00022771"/>
    </source>
</evidence>
<organism evidence="9 10">
    <name type="scientific">Polyplax serrata</name>
    <name type="common">Common mouse louse</name>
    <dbReference type="NCBI Taxonomy" id="468196"/>
    <lineage>
        <taxon>Eukaryota</taxon>
        <taxon>Metazoa</taxon>
        <taxon>Ecdysozoa</taxon>
        <taxon>Arthropoda</taxon>
        <taxon>Hexapoda</taxon>
        <taxon>Insecta</taxon>
        <taxon>Pterygota</taxon>
        <taxon>Neoptera</taxon>
        <taxon>Paraneoptera</taxon>
        <taxon>Psocodea</taxon>
        <taxon>Troctomorpha</taxon>
        <taxon>Phthiraptera</taxon>
        <taxon>Anoplura</taxon>
        <taxon>Polyplacidae</taxon>
        <taxon>Polyplax</taxon>
    </lineage>
</organism>
<name>A0ABR1AFE0_POLSC</name>
<feature type="region of interest" description="Disordered" evidence="6">
    <location>
        <begin position="692"/>
        <end position="713"/>
    </location>
</feature>
<dbReference type="SMART" id="SM00248">
    <property type="entry name" value="ANK"/>
    <property type="match status" value="3"/>
</dbReference>
<dbReference type="Gene3D" id="1.10.220.150">
    <property type="entry name" value="Arf GTPase activating protein"/>
    <property type="match status" value="1"/>
</dbReference>
<dbReference type="CDD" id="cd07603">
    <property type="entry name" value="BAR_ACAPs"/>
    <property type="match status" value="1"/>
</dbReference>
<dbReference type="PROSITE" id="PS50003">
    <property type="entry name" value="PH_DOMAIN"/>
    <property type="match status" value="1"/>
</dbReference>
<dbReference type="CDD" id="cd13250">
    <property type="entry name" value="PH_ACAP"/>
    <property type="match status" value="1"/>
</dbReference>
<dbReference type="SUPFAM" id="SSF103657">
    <property type="entry name" value="BAR/IMD domain-like"/>
    <property type="match status" value="1"/>
</dbReference>
<feature type="domain" description="Arf-GAP" evidence="8">
    <location>
        <begin position="417"/>
        <end position="538"/>
    </location>
</feature>
<evidence type="ECO:0000259" key="8">
    <source>
        <dbReference type="PROSITE" id="PS50115"/>
    </source>
</evidence>
<evidence type="ECO:0000256" key="4">
    <source>
        <dbReference type="PROSITE-ProRule" id="PRU00023"/>
    </source>
</evidence>
<dbReference type="Gene3D" id="2.30.29.30">
    <property type="entry name" value="Pleckstrin-homology domain (PH domain)/Phosphotyrosine-binding domain (PTB)"/>
    <property type="match status" value="1"/>
</dbReference>
<dbReference type="InterPro" id="IPR037278">
    <property type="entry name" value="ARFGAP/RecO"/>
</dbReference>
<evidence type="ECO:0000256" key="3">
    <source>
        <dbReference type="ARBA" id="ARBA00022833"/>
    </source>
</evidence>
<dbReference type="Proteomes" id="UP001359485">
    <property type="component" value="Unassembled WGS sequence"/>
</dbReference>
<feature type="compositionally biased region" description="Acidic residues" evidence="6">
    <location>
        <begin position="700"/>
        <end position="713"/>
    </location>
</feature>